<organism evidence="3 4">
    <name type="scientific">Monilinia laxa</name>
    <name type="common">Brown rot fungus</name>
    <name type="synonym">Sclerotinia laxa</name>
    <dbReference type="NCBI Taxonomy" id="61186"/>
    <lineage>
        <taxon>Eukaryota</taxon>
        <taxon>Fungi</taxon>
        <taxon>Dikarya</taxon>
        <taxon>Ascomycota</taxon>
        <taxon>Pezizomycotina</taxon>
        <taxon>Leotiomycetes</taxon>
        <taxon>Helotiales</taxon>
        <taxon>Sclerotiniaceae</taxon>
        <taxon>Monilinia</taxon>
    </lineage>
</organism>
<keyword evidence="2" id="KW-0812">Transmembrane</keyword>
<evidence type="ECO:0000256" key="1">
    <source>
        <dbReference type="SAM" id="MobiDB-lite"/>
    </source>
</evidence>
<feature type="compositionally biased region" description="Polar residues" evidence="1">
    <location>
        <begin position="138"/>
        <end position="157"/>
    </location>
</feature>
<feature type="transmembrane region" description="Helical" evidence="2">
    <location>
        <begin position="166"/>
        <end position="189"/>
    </location>
</feature>
<keyword evidence="2" id="KW-1133">Transmembrane helix</keyword>
<name>A0A5N6JTK0_MONLA</name>
<dbReference type="OrthoDB" id="3534373at2759"/>
<comment type="caution">
    <text evidence="3">The sequence shown here is derived from an EMBL/GenBank/DDBJ whole genome shotgun (WGS) entry which is preliminary data.</text>
</comment>
<reference evidence="3 4" key="1">
    <citation type="submission" date="2019-06" db="EMBL/GenBank/DDBJ databases">
        <title>Genome Sequence of the Brown Rot Fungal Pathogen Monilinia laxa.</title>
        <authorList>
            <person name="De Miccolis Angelini R.M."/>
            <person name="Landi L."/>
            <person name="Abate D."/>
            <person name="Pollastro S."/>
            <person name="Romanazzi G."/>
            <person name="Faretra F."/>
        </authorList>
    </citation>
    <scope>NUCLEOTIDE SEQUENCE [LARGE SCALE GENOMIC DNA]</scope>
    <source>
        <strain evidence="3 4">Mlax316</strain>
    </source>
</reference>
<evidence type="ECO:0000256" key="2">
    <source>
        <dbReference type="SAM" id="Phobius"/>
    </source>
</evidence>
<gene>
    <name evidence="3" type="ORF">EYC80_009786</name>
</gene>
<dbReference type="EMBL" id="VIGI01000015">
    <property type="protein sequence ID" value="KAB8291098.1"/>
    <property type="molecule type" value="Genomic_DNA"/>
</dbReference>
<sequence length="251" mass="26643">MVSDTGIGSTIIEIASNVALSSGEYEWNIPSGLDINNVEFPPWAILSNCEGTQALSGAFWVNDVAIYKRDDGNSSGKTTRLPNGSSNIDFRTSSISTSVGGNSSTSTRAGKIVASTTMSGSSSISSSVSISDISTSTMNSSTHTQPTLLATSTTRPSASEAKKNNMPMIVGIIVGVLGLFVLVTVFVVIRHRDKHGQPIPLSWKMRGDSNALELETTANLHEMEGPGKFELDGTGMKKVYELEGVSRKMFL</sequence>
<dbReference type="AlphaFoldDB" id="A0A5N6JTK0"/>
<protein>
    <submittedName>
        <fullName evidence="3">Uncharacterized protein</fullName>
    </submittedName>
</protein>
<feature type="region of interest" description="Disordered" evidence="1">
    <location>
        <begin position="136"/>
        <end position="159"/>
    </location>
</feature>
<proteinExistence type="predicted"/>
<keyword evidence="2" id="KW-0472">Membrane</keyword>
<dbReference type="Proteomes" id="UP000326757">
    <property type="component" value="Unassembled WGS sequence"/>
</dbReference>
<keyword evidence="4" id="KW-1185">Reference proteome</keyword>
<evidence type="ECO:0000313" key="3">
    <source>
        <dbReference type="EMBL" id="KAB8291098.1"/>
    </source>
</evidence>
<evidence type="ECO:0000313" key="4">
    <source>
        <dbReference type="Proteomes" id="UP000326757"/>
    </source>
</evidence>
<accession>A0A5N6JTK0</accession>